<evidence type="ECO:0000313" key="1">
    <source>
        <dbReference type="EMBL" id="MPM36314.1"/>
    </source>
</evidence>
<comment type="caution">
    <text evidence="1">The sequence shown here is derived from an EMBL/GenBank/DDBJ whole genome shotgun (WGS) entry which is preliminary data.</text>
</comment>
<dbReference type="SUPFAM" id="SSF48452">
    <property type="entry name" value="TPR-like"/>
    <property type="match status" value="1"/>
</dbReference>
<gene>
    <name evidence="1" type="ORF">SDC9_82909</name>
</gene>
<dbReference type="Gene3D" id="1.25.40.10">
    <property type="entry name" value="Tetratricopeptide repeat domain"/>
    <property type="match status" value="1"/>
</dbReference>
<sequence length="140" mass="15797">MLGNEKQAVTYFTQAASGSEEPANMMYYNDQPADMIYFQALARRALGDEQGAQQRLQCLVDYAQKHQDDHITIDYFAVSLPDLQIFEDDLDRSNQANCFYLLGLGWFGLGKQEEGRRALQKALDLVPCHQGAGNRLGMLE</sequence>
<protein>
    <recommendedName>
        <fullName evidence="2">Tetratricopeptide repeat protein</fullName>
    </recommendedName>
</protein>
<evidence type="ECO:0008006" key="2">
    <source>
        <dbReference type="Google" id="ProtNLM"/>
    </source>
</evidence>
<dbReference type="EMBL" id="VSSQ01007567">
    <property type="protein sequence ID" value="MPM36314.1"/>
    <property type="molecule type" value="Genomic_DNA"/>
</dbReference>
<accession>A0A644ZEL1</accession>
<dbReference type="InterPro" id="IPR011990">
    <property type="entry name" value="TPR-like_helical_dom_sf"/>
</dbReference>
<organism evidence="1">
    <name type="scientific">bioreactor metagenome</name>
    <dbReference type="NCBI Taxonomy" id="1076179"/>
    <lineage>
        <taxon>unclassified sequences</taxon>
        <taxon>metagenomes</taxon>
        <taxon>ecological metagenomes</taxon>
    </lineage>
</organism>
<proteinExistence type="predicted"/>
<name>A0A644ZEL1_9ZZZZ</name>
<reference evidence="1" key="1">
    <citation type="submission" date="2019-08" db="EMBL/GenBank/DDBJ databases">
        <authorList>
            <person name="Kucharzyk K."/>
            <person name="Murdoch R.W."/>
            <person name="Higgins S."/>
            <person name="Loffler F."/>
        </authorList>
    </citation>
    <scope>NUCLEOTIDE SEQUENCE</scope>
</reference>
<dbReference type="AlphaFoldDB" id="A0A644ZEL1"/>